<dbReference type="CDD" id="cd17537">
    <property type="entry name" value="REC_FixJ"/>
    <property type="match status" value="1"/>
</dbReference>
<dbReference type="Pfam" id="PF00072">
    <property type="entry name" value="Response_reg"/>
    <property type="match status" value="1"/>
</dbReference>
<keyword evidence="5" id="KW-0804">Transcription</keyword>
<dbReference type="RefSeq" id="WP_076023458.1">
    <property type="nucleotide sequence ID" value="NZ_JARXVZ010000012.1"/>
</dbReference>
<dbReference type="GO" id="GO:0006355">
    <property type="term" value="P:regulation of DNA-templated transcription"/>
    <property type="evidence" value="ECO:0007669"/>
    <property type="project" value="InterPro"/>
</dbReference>
<proteinExistence type="predicted"/>
<dbReference type="PANTHER" id="PTHR44688:SF16">
    <property type="entry name" value="DNA-BINDING TRANSCRIPTIONAL ACTIVATOR DEVR_DOSR"/>
    <property type="match status" value="1"/>
</dbReference>
<dbReference type="PROSITE" id="PS50043">
    <property type="entry name" value="HTH_LUXR_2"/>
    <property type="match status" value="1"/>
</dbReference>
<gene>
    <name evidence="9" type="ORF">M2127_001236</name>
</gene>
<dbReference type="PROSITE" id="PS00622">
    <property type="entry name" value="HTH_LUXR_1"/>
    <property type="match status" value="1"/>
</dbReference>
<dbReference type="Gene3D" id="3.40.50.2300">
    <property type="match status" value="1"/>
</dbReference>
<evidence type="ECO:0000256" key="1">
    <source>
        <dbReference type="ARBA" id="ARBA00022553"/>
    </source>
</evidence>
<dbReference type="InterPro" id="IPR011006">
    <property type="entry name" value="CheY-like_superfamily"/>
</dbReference>
<protein>
    <submittedName>
        <fullName evidence="9">FixJ family two-component response regulator</fullName>
    </submittedName>
</protein>
<feature type="domain" description="Response regulatory" evidence="8">
    <location>
        <begin position="11"/>
        <end position="128"/>
    </location>
</feature>
<keyword evidence="4" id="KW-0238">DNA-binding</keyword>
<keyword evidence="10" id="KW-1185">Reference proteome</keyword>
<dbReference type="AlphaFoldDB" id="A0AA43MAV7"/>
<feature type="domain" description="HTH luxR-type" evidence="7">
    <location>
        <begin position="144"/>
        <end position="209"/>
    </location>
</feature>
<evidence type="ECO:0000256" key="4">
    <source>
        <dbReference type="ARBA" id="ARBA00023125"/>
    </source>
</evidence>
<accession>A0AA43MAV7</accession>
<evidence type="ECO:0000256" key="3">
    <source>
        <dbReference type="ARBA" id="ARBA00023015"/>
    </source>
</evidence>
<dbReference type="Proteomes" id="UP001161160">
    <property type="component" value="Unassembled WGS sequence"/>
</dbReference>
<dbReference type="GO" id="GO:0000160">
    <property type="term" value="P:phosphorelay signal transduction system"/>
    <property type="evidence" value="ECO:0007669"/>
    <property type="project" value="UniProtKB-KW"/>
</dbReference>
<keyword evidence="2" id="KW-0902">Two-component regulatory system</keyword>
<dbReference type="InterPro" id="IPR016032">
    <property type="entry name" value="Sig_transdc_resp-reg_C-effctor"/>
</dbReference>
<dbReference type="Gene3D" id="1.10.10.10">
    <property type="entry name" value="Winged helix-like DNA-binding domain superfamily/Winged helix DNA-binding domain"/>
    <property type="match status" value="1"/>
</dbReference>
<feature type="modified residue" description="4-aspartylphosphate" evidence="6">
    <location>
        <position position="63"/>
    </location>
</feature>
<dbReference type="CDD" id="cd06170">
    <property type="entry name" value="LuxR_C_like"/>
    <property type="match status" value="1"/>
</dbReference>
<name>A0AA43MAV7_9BURK</name>
<sequence>MFTEKSRTPEIVYVIDDDEAMRDSLQWLLEGKGYSVRCHENADRFLQALQNTDQSAIACAIMDIRMPGMSGMELHTRLSKSEHRMPTILMTGHGDISMAVEAMKQGAMDFIQKPFREEELENVIERMLEQARLDNKKSWESSEAQKLLATLTPRENQVLERIVAGRINKQVADDLGISLKTVEAHRSNIMDKLKVRTAADLLRTVITNQKPA</sequence>
<dbReference type="InterPro" id="IPR036388">
    <property type="entry name" value="WH-like_DNA-bd_sf"/>
</dbReference>
<dbReference type="SUPFAM" id="SSF46894">
    <property type="entry name" value="C-terminal effector domain of the bipartite response regulators"/>
    <property type="match status" value="1"/>
</dbReference>
<keyword evidence="3" id="KW-0805">Transcription regulation</keyword>
<comment type="caution">
    <text evidence="9">The sequence shown here is derived from an EMBL/GenBank/DDBJ whole genome shotgun (WGS) entry which is preliminary data.</text>
</comment>
<dbReference type="PROSITE" id="PS50110">
    <property type="entry name" value="RESPONSE_REGULATORY"/>
    <property type="match status" value="1"/>
</dbReference>
<dbReference type="PRINTS" id="PR00038">
    <property type="entry name" value="HTHLUXR"/>
</dbReference>
<evidence type="ECO:0000259" key="8">
    <source>
        <dbReference type="PROSITE" id="PS50110"/>
    </source>
</evidence>
<dbReference type="GO" id="GO:0003677">
    <property type="term" value="F:DNA binding"/>
    <property type="evidence" value="ECO:0007669"/>
    <property type="project" value="UniProtKB-KW"/>
</dbReference>
<evidence type="ECO:0000256" key="6">
    <source>
        <dbReference type="PROSITE-ProRule" id="PRU00169"/>
    </source>
</evidence>
<dbReference type="EMBL" id="JARXYA010000005">
    <property type="protein sequence ID" value="MDH6503932.1"/>
    <property type="molecule type" value="Genomic_DNA"/>
</dbReference>
<evidence type="ECO:0000259" key="7">
    <source>
        <dbReference type="PROSITE" id="PS50043"/>
    </source>
</evidence>
<dbReference type="Pfam" id="PF00196">
    <property type="entry name" value="GerE"/>
    <property type="match status" value="1"/>
</dbReference>
<evidence type="ECO:0000256" key="5">
    <source>
        <dbReference type="ARBA" id="ARBA00023163"/>
    </source>
</evidence>
<dbReference type="SMART" id="SM00421">
    <property type="entry name" value="HTH_LUXR"/>
    <property type="match status" value="1"/>
</dbReference>
<dbReference type="InterPro" id="IPR001789">
    <property type="entry name" value="Sig_transdc_resp-reg_receiver"/>
</dbReference>
<dbReference type="InterPro" id="IPR000792">
    <property type="entry name" value="Tscrpt_reg_LuxR_C"/>
</dbReference>
<evidence type="ECO:0000256" key="2">
    <source>
        <dbReference type="ARBA" id="ARBA00023012"/>
    </source>
</evidence>
<evidence type="ECO:0000313" key="10">
    <source>
        <dbReference type="Proteomes" id="UP001161160"/>
    </source>
</evidence>
<keyword evidence="1 6" id="KW-0597">Phosphoprotein</keyword>
<dbReference type="FunFam" id="3.40.50.2300:FF:000018">
    <property type="entry name" value="DNA-binding transcriptional regulator NtrC"/>
    <property type="match status" value="1"/>
</dbReference>
<organism evidence="9 10">
    <name type="scientific">Polynucleobacter sphagniphilus</name>
    <dbReference type="NCBI Taxonomy" id="1743169"/>
    <lineage>
        <taxon>Bacteria</taxon>
        <taxon>Pseudomonadati</taxon>
        <taxon>Pseudomonadota</taxon>
        <taxon>Betaproteobacteria</taxon>
        <taxon>Burkholderiales</taxon>
        <taxon>Burkholderiaceae</taxon>
        <taxon>Polynucleobacter</taxon>
    </lineage>
</organism>
<reference evidence="9" key="1">
    <citation type="submission" date="2023-04" db="EMBL/GenBank/DDBJ databases">
        <title>Genome Encyclopedia of Bacteria and Archaea VI: Functional Genomics of Type Strains.</title>
        <authorList>
            <person name="Whitman W."/>
        </authorList>
    </citation>
    <scope>NUCLEOTIDE SEQUENCE</scope>
    <source>
        <strain evidence="9">Enz.4-51</strain>
    </source>
</reference>
<dbReference type="SMART" id="SM00448">
    <property type="entry name" value="REC"/>
    <property type="match status" value="1"/>
</dbReference>
<dbReference type="SUPFAM" id="SSF52172">
    <property type="entry name" value="CheY-like"/>
    <property type="match status" value="1"/>
</dbReference>
<evidence type="ECO:0000313" key="9">
    <source>
        <dbReference type="EMBL" id="MDH6503932.1"/>
    </source>
</evidence>
<dbReference type="PANTHER" id="PTHR44688">
    <property type="entry name" value="DNA-BINDING TRANSCRIPTIONAL ACTIVATOR DEVR_DOSR"/>
    <property type="match status" value="1"/>
</dbReference>